<dbReference type="GO" id="GO:0009089">
    <property type="term" value="P:lysine biosynthetic process via diaminopimelate"/>
    <property type="evidence" value="ECO:0007669"/>
    <property type="project" value="UniProtKB-UniRule"/>
</dbReference>
<dbReference type="InterPro" id="IPR002220">
    <property type="entry name" value="DapA-like"/>
</dbReference>
<dbReference type="InterPro" id="IPR005263">
    <property type="entry name" value="DapA"/>
</dbReference>
<keyword evidence="7 12" id="KW-0220">Diaminopimelate biosynthesis</keyword>
<feature type="site" description="Part of a proton relay during catalysis" evidence="12">
    <location>
        <position position="46"/>
    </location>
</feature>
<organism evidence="16 17">
    <name type="scientific">Algoriphagus zhangzhouensis</name>
    <dbReference type="NCBI Taxonomy" id="1073327"/>
    <lineage>
        <taxon>Bacteria</taxon>
        <taxon>Pseudomonadati</taxon>
        <taxon>Bacteroidota</taxon>
        <taxon>Cytophagia</taxon>
        <taxon>Cytophagales</taxon>
        <taxon>Cyclobacteriaceae</taxon>
        <taxon>Algoriphagus</taxon>
    </lineage>
</organism>
<evidence type="ECO:0000256" key="6">
    <source>
        <dbReference type="ARBA" id="ARBA00022605"/>
    </source>
</evidence>
<dbReference type="PROSITE" id="PS00666">
    <property type="entry name" value="DHDPS_2"/>
    <property type="match status" value="1"/>
</dbReference>
<comment type="function">
    <text evidence="1 12">Catalyzes the condensation of (S)-aspartate-beta-semialdehyde [(S)-ASA] and pyruvate to 4-hydroxy-tetrahydrodipicolinate (HTPA).</text>
</comment>
<dbReference type="GO" id="GO:0008840">
    <property type="term" value="F:4-hydroxy-tetrahydrodipicolinate synthase activity"/>
    <property type="evidence" value="ECO:0007669"/>
    <property type="project" value="UniProtKB-UniRule"/>
</dbReference>
<dbReference type="PIRSF" id="PIRSF001365">
    <property type="entry name" value="DHDPS"/>
    <property type="match status" value="1"/>
</dbReference>
<dbReference type="Proteomes" id="UP000184609">
    <property type="component" value="Unassembled WGS sequence"/>
</dbReference>
<feature type="binding site" evidence="12 15">
    <location>
        <position position="205"/>
    </location>
    <ligand>
        <name>pyruvate</name>
        <dbReference type="ChEBI" id="CHEBI:15361"/>
    </ligand>
</feature>
<dbReference type="PRINTS" id="PR00146">
    <property type="entry name" value="DHPICSNTHASE"/>
</dbReference>
<protein>
    <recommendedName>
        <fullName evidence="4 12">4-hydroxy-tetrahydrodipicolinate synthase</fullName>
        <shortName evidence="12">HTPA synthase</shortName>
        <ecNumber evidence="4 12">4.3.3.7</ecNumber>
    </recommendedName>
</protein>
<dbReference type="GO" id="GO:0005829">
    <property type="term" value="C:cytosol"/>
    <property type="evidence" value="ECO:0007669"/>
    <property type="project" value="TreeGrafter"/>
</dbReference>
<keyword evidence="6 12" id="KW-0028">Amino-acid biosynthesis</keyword>
<proteinExistence type="inferred from homology"/>
<keyword evidence="9 12" id="KW-0456">Lyase</keyword>
<reference evidence="17" key="1">
    <citation type="submission" date="2016-12" db="EMBL/GenBank/DDBJ databases">
        <authorList>
            <person name="Varghese N."/>
            <person name="Submissions S."/>
        </authorList>
    </citation>
    <scope>NUCLEOTIDE SEQUENCE [LARGE SCALE GENOMIC DNA]</scope>
    <source>
        <strain evidence="17">DSM 25035</strain>
    </source>
</reference>
<evidence type="ECO:0000256" key="11">
    <source>
        <dbReference type="ARBA" id="ARBA00047836"/>
    </source>
</evidence>
<comment type="catalytic activity">
    <reaction evidence="11 12">
        <text>L-aspartate 4-semialdehyde + pyruvate = (2S,4S)-4-hydroxy-2,3,4,5-tetrahydrodipicolinate + H2O + H(+)</text>
        <dbReference type="Rhea" id="RHEA:34171"/>
        <dbReference type="ChEBI" id="CHEBI:15361"/>
        <dbReference type="ChEBI" id="CHEBI:15377"/>
        <dbReference type="ChEBI" id="CHEBI:15378"/>
        <dbReference type="ChEBI" id="CHEBI:67139"/>
        <dbReference type="ChEBI" id="CHEBI:537519"/>
        <dbReference type="EC" id="4.3.3.7"/>
    </reaction>
</comment>
<evidence type="ECO:0000256" key="13">
    <source>
        <dbReference type="PIRNR" id="PIRNR001365"/>
    </source>
</evidence>
<feature type="active site" description="Proton donor/acceptor" evidence="12 14">
    <location>
        <position position="135"/>
    </location>
</feature>
<comment type="similarity">
    <text evidence="3 12 13">Belongs to the DapA family.</text>
</comment>
<keyword evidence="17" id="KW-1185">Reference proteome</keyword>
<feature type="active site" description="Schiff-base intermediate with substrate" evidence="12 14">
    <location>
        <position position="163"/>
    </location>
</feature>
<dbReference type="PANTHER" id="PTHR12128">
    <property type="entry name" value="DIHYDRODIPICOLINATE SYNTHASE"/>
    <property type="match status" value="1"/>
</dbReference>
<sequence>MNQLCGTGVALVTPFNDDYTIDFPSLAKLIDFTIDGGVDYLVVLGTTGETATLTSKEKKEVLDFCLKQNNNRVPVVYGIGGNNTQLVLDEIANTDFAGITAILSVSPYYNKPSQAGIIAHYKEIADACPVPVILYNVPGRTMSNMTAETTLALAQHSNIIGMKEASGNLEQCMQIAANKPDDFLLISGDDLMTKALYSIGGVGVISVLANAIPSTFKAICHGKEKESRKAAYSLLEVNDLMYREGNPVGIKNFLCHLGICDDQVRLPMLRASLELNQLIKTAAQKFM</sequence>
<dbReference type="InterPro" id="IPR020625">
    <property type="entry name" value="Schiff_base-form_aldolases_AS"/>
</dbReference>
<dbReference type="SMART" id="SM01130">
    <property type="entry name" value="DHDPS"/>
    <property type="match status" value="1"/>
</dbReference>
<dbReference type="HAMAP" id="MF_00418">
    <property type="entry name" value="DapA"/>
    <property type="match status" value="1"/>
</dbReference>
<dbReference type="Pfam" id="PF00701">
    <property type="entry name" value="DHDPS"/>
    <property type="match status" value="1"/>
</dbReference>
<evidence type="ECO:0000256" key="3">
    <source>
        <dbReference type="ARBA" id="ARBA00007592"/>
    </source>
</evidence>
<evidence type="ECO:0000256" key="8">
    <source>
        <dbReference type="ARBA" id="ARBA00023154"/>
    </source>
</evidence>
<evidence type="ECO:0000313" key="17">
    <source>
        <dbReference type="Proteomes" id="UP000184609"/>
    </source>
</evidence>
<gene>
    <name evidence="12" type="primary">dapA</name>
    <name evidence="16" type="ORF">SAMN04488108_2201</name>
</gene>
<dbReference type="NCBIfam" id="TIGR00674">
    <property type="entry name" value="dapA"/>
    <property type="match status" value="1"/>
</dbReference>
<dbReference type="STRING" id="1073327.SAMN04488108_2201"/>
<evidence type="ECO:0000256" key="14">
    <source>
        <dbReference type="PIRSR" id="PIRSR001365-1"/>
    </source>
</evidence>
<dbReference type="OrthoDB" id="9782828at2"/>
<dbReference type="AlphaFoldDB" id="A0A1M7ZCP0"/>
<accession>A0A1M7ZCP0</accession>
<keyword evidence="5 12" id="KW-0963">Cytoplasm</keyword>
<dbReference type="EC" id="4.3.3.7" evidence="4 12"/>
<dbReference type="Gene3D" id="3.20.20.70">
    <property type="entry name" value="Aldolase class I"/>
    <property type="match status" value="1"/>
</dbReference>
<dbReference type="SUPFAM" id="SSF51569">
    <property type="entry name" value="Aldolase"/>
    <property type="match status" value="1"/>
</dbReference>
<comment type="caution">
    <text evidence="12">Was originally thought to be a dihydrodipicolinate synthase (DHDPS), catalyzing the condensation of (S)-aspartate-beta-semialdehyde [(S)-ASA] and pyruvate to dihydrodipicolinate (DHDP). However, it was shown in E.coli that the product of the enzymatic reaction is not dihydrodipicolinate but in fact (4S)-4-hydroxy-2,3,4,5-tetrahydro-(2S)-dipicolinic acid (HTPA), and that the consecutive dehydration reaction leading to DHDP is not spontaneous but catalyzed by DapB.</text>
</comment>
<dbReference type="EMBL" id="FRXN01000003">
    <property type="protein sequence ID" value="SHO62623.1"/>
    <property type="molecule type" value="Genomic_DNA"/>
</dbReference>
<dbReference type="GO" id="GO:0019877">
    <property type="term" value="P:diaminopimelate biosynthetic process"/>
    <property type="evidence" value="ECO:0007669"/>
    <property type="project" value="UniProtKB-UniRule"/>
</dbReference>
<evidence type="ECO:0000256" key="7">
    <source>
        <dbReference type="ARBA" id="ARBA00022915"/>
    </source>
</evidence>
<evidence type="ECO:0000256" key="1">
    <source>
        <dbReference type="ARBA" id="ARBA00003294"/>
    </source>
</evidence>
<dbReference type="InterPro" id="IPR013785">
    <property type="entry name" value="Aldolase_TIM"/>
</dbReference>
<evidence type="ECO:0000256" key="2">
    <source>
        <dbReference type="ARBA" id="ARBA00005120"/>
    </source>
</evidence>
<evidence type="ECO:0000256" key="12">
    <source>
        <dbReference type="HAMAP-Rule" id="MF_00418"/>
    </source>
</evidence>
<evidence type="ECO:0000256" key="4">
    <source>
        <dbReference type="ARBA" id="ARBA00012086"/>
    </source>
</evidence>
<keyword evidence="10 12" id="KW-0704">Schiff base</keyword>
<keyword evidence="8 12" id="KW-0457">Lysine biosynthesis</keyword>
<feature type="binding site" evidence="12 15">
    <location>
        <position position="47"/>
    </location>
    <ligand>
        <name>pyruvate</name>
        <dbReference type="ChEBI" id="CHEBI:15361"/>
    </ligand>
</feature>
<name>A0A1M7ZCP0_9BACT</name>
<comment type="pathway">
    <text evidence="2 12">Amino-acid biosynthesis; L-lysine biosynthesis via DAP pathway; (S)-tetrahydrodipicolinate from L-aspartate: step 3/4.</text>
</comment>
<dbReference type="PANTHER" id="PTHR12128:SF66">
    <property type="entry name" value="4-HYDROXY-2-OXOGLUTARATE ALDOLASE, MITOCHONDRIAL"/>
    <property type="match status" value="1"/>
</dbReference>
<dbReference type="RefSeq" id="WP_073571864.1">
    <property type="nucleotide sequence ID" value="NZ_FRXN01000003.1"/>
</dbReference>
<evidence type="ECO:0000256" key="5">
    <source>
        <dbReference type="ARBA" id="ARBA00022490"/>
    </source>
</evidence>
<evidence type="ECO:0000256" key="10">
    <source>
        <dbReference type="ARBA" id="ARBA00023270"/>
    </source>
</evidence>
<evidence type="ECO:0000256" key="15">
    <source>
        <dbReference type="PIRSR" id="PIRSR001365-2"/>
    </source>
</evidence>
<feature type="site" description="Part of a proton relay during catalysis" evidence="12">
    <location>
        <position position="109"/>
    </location>
</feature>
<dbReference type="CDD" id="cd00950">
    <property type="entry name" value="DHDPS"/>
    <property type="match status" value="1"/>
</dbReference>
<dbReference type="UniPathway" id="UPA00034">
    <property type="reaction ID" value="UER00017"/>
</dbReference>
<comment type="subcellular location">
    <subcellularLocation>
        <location evidence="12">Cytoplasm</location>
    </subcellularLocation>
</comment>
<comment type="subunit">
    <text evidence="12">Homotetramer; dimer of dimers.</text>
</comment>
<evidence type="ECO:0000313" key="16">
    <source>
        <dbReference type="EMBL" id="SHO62623.1"/>
    </source>
</evidence>
<evidence type="ECO:0000256" key="9">
    <source>
        <dbReference type="ARBA" id="ARBA00023239"/>
    </source>
</evidence>